<feature type="transmembrane region" description="Helical" evidence="7">
    <location>
        <begin position="231"/>
        <end position="254"/>
    </location>
</feature>
<feature type="transmembrane region" description="Helical" evidence="7">
    <location>
        <begin position="86"/>
        <end position="108"/>
    </location>
</feature>
<feature type="transmembrane region" description="Helical" evidence="7">
    <location>
        <begin position="150"/>
        <end position="173"/>
    </location>
</feature>
<gene>
    <name evidence="8" type="ORF">RM533_10695</name>
</gene>
<feature type="transmembrane region" description="Helical" evidence="7">
    <location>
        <begin position="50"/>
        <end position="74"/>
    </location>
</feature>
<evidence type="ECO:0000256" key="6">
    <source>
        <dbReference type="ARBA" id="ARBA00023136"/>
    </source>
</evidence>
<protein>
    <submittedName>
        <fullName evidence="8">MFS transporter</fullName>
    </submittedName>
</protein>
<comment type="caution">
    <text evidence="8">The sequence shown here is derived from an EMBL/GenBank/DDBJ whole genome shotgun (WGS) entry which is preliminary data.</text>
</comment>
<evidence type="ECO:0000256" key="7">
    <source>
        <dbReference type="SAM" id="Phobius"/>
    </source>
</evidence>
<dbReference type="EMBL" id="JAVRHS010000009">
    <property type="protein sequence ID" value="MDT0576647.1"/>
    <property type="molecule type" value="Genomic_DNA"/>
</dbReference>
<dbReference type="SUPFAM" id="SSF103473">
    <property type="entry name" value="MFS general substrate transporter"/>
    <property type="match status" value="1"/>
</dbReference>
<keyword evidence="3" id="KW-1003">Cell membrane</keyword>
<keyword evidence="4 7" id="KW-0812">Transmembrane</keyword>
<dbReference type="Proteomes" id="UP001259803">
    <property type="component" value="Unassembled WGS sequence"/>
</dbReference>
<evidence type="ECO:0000256" key="3">
    <source>
        <dbReference type="ARBA" id="ARBA00022475"/>
    </source>
</evidence>
<feature type="transmembrane region" description="Helical" evidence="7">
    <location>
        <begin position="384"/>
        <end position="402"/>
    </location>
</feature>
<evidence type="ECO:0000313" key="9">
    <source>
        <dbReference type="Proteomes" id="UP001259803"/>
    </source>
</evidence>
<organism evidence="8 9">
    <name type="scientific">Croceicoccus esteveae</name>
    <dbReference type="NCBI Taxonomy" id="3075597"/>
    <lineage>
        <taxon>Bacteria</taxon>
        <taxon>Pseudomonadati</taxon>
        <taxon>Pseudomonadota</taxon>
        <taxon>Alphaproteobacteria</taxon>
        <taxon>Sphingomonadales</taxon>
        <taxon>Erythrobacteraceae</taxon>
        <taxon>Croceicoccus</taxon>
    </lineage>
</organism>
<feature type="transmembrane region" description="Helical" evidence="7">
    <location>
        <begin position="297"/>
        <end position="317"/>
    </location>
</feature>
<feature type="transmembrane region" description="Helical" evidence="7">
    <location>
        <begin position="114"/>
        <end position="138"/>
    </location>
</feature>
<dbReference type="Pfam" id="PF07690">
    <property type="entry name" value="MFS_1"/>
    <property type="match status" value="1"/>
</dbReference>
<dbReference type="CDD" id="cd06173">
    <property type="entry name" value="MFS_MefA_like"/>
    <property type="match status" value="1"/>
</dbReference>
<keyword evidence="9" id="KW-1185">Reference proteome</keyword>
<dbReference type="InterPro" id="IPR036259">
    <property type="entry name" value="MFS_trans_sf"/>
</dbReference>
<keyword evidence="2" id="KW-0813">Transport</keyword>
<evidence type="ECO:0000256" key="1">
    <source>
        <dbReference type="ARBA" id="ARBA00004651"/>
    </source>
</evidence>
<name>A0ABU2ZMJ3_9SPHN</name>
<keyword evidence="5 7" id="KW-1133">Transmembrane helix</keyword>
<feature type="transmembrane region" description="Helical" evidence="7">
    <location>
        <begin position="337"/>
        <end position="363"/>
    </location>
</feature>
<evidence type="ECO:0000256" key="4">
    <source>
        <dbReference type="ARBA" id="ARBA00022692"/>
    </source>
</evidence>
<dbReference type="PANTHER" id="PTHR43266:SF2">
    <property type="entry name" value="MAJOR FACILITATOR SUPERFAMILY (MFS) PROFILE DOMAIN-CONTAINING PROTEIN"/>
    <property type="match status" value="1"/>
</dbReference>
<accession>A0ABU2ZMJ3</accession>
<feature type="transmembrane region" description="Helical" evidence="7">
    <location>
        <begin position="179"/>
        <end position="195"/>
    </location>
</feature>
<proteinExistence type="predicted"/>
<keyword evidence="6 7" id="KW-0472">Membrane</keyword>
<feature type="transmembrane region" description="Helical" evidence="7">
    <location>
        <begin position="408"/>
        <end position="426"/>
    </location>
</feature>
<dbReference type="PANTHER" id="PTHR43266">
    <property type="entry name" value="MACROLIDE-EFFLUX PROTEIN"/>
    <property type="match status" value="1"/>
</dbReference>
<sequence length="444" mass="47807">MTTSTHLLARRRFLPLFVTQLLGAFNDNLYKNAMVLFVVYSVYDSAAQEARFSAIASGLFILPFFLFSALAGQLADMRDKARIIRWIKLIEIGIMTIGAAGLLMAWQGVELESLAIPLLLLALFAMGIHSTFFGPIKYAILPQHLHEQEVLAGTGLVEAGTYLAILAGTILAGWIAVEWAALAVIVLAMAGYIAGRQVPKAPAQGAVEPIDYNLLRSSRTVILQTMQDARVFYAIIAISFFWTIGAVLFIQFPPLAKNVLTASKEVASLFLVIFSIGVAIGSMSINSLLKGQVSARYAPAAVTIMGLFVIAFHFACLEWTPSAGALFDVTTFIAQPFAVPLLLCLLGIAISGGMFVVPLYAFLTTVVDKTQTARTIAANNIVNAGAMTIGSLLAVGLTIMHVAIVDQLLLAAFMCLGSAYLGFLLYKAEQRMNRVATINREQSG</sequence>
<dbReference type="RefSeq" id="WP_311341225.1">
    <property type="nucleotide sequence ID" value="NZ_JAVRHS010000009.1"/>
</dbReference>
<reference evidence="8 9" key="1">
    <citation type="submission" date="2023-09" db="EMBL/GenBank/DDBJ databases">
        <authorList>
            <person name="Rey-Velasco X."/>
        </authorList>
    </citation>
    <scope>NUCLEOTIDE SEQUENCE [LARGE SCALE GENOMIC DNA]</scope>
    <source>
        <strain evidence="8 9">F390</strain>
    </source>
</reference>
<comment type="subcellular location">
    <subcellularLocation>
        <location evidence="1">Cell membrane</location>
        <topology evidence="1">Multi-pass membrane protein</topology>
    </subcellularLocation>
</comment>
<evidence type="ECO:0000256" key="2">
    <source>
        <dbReference type="ARBA" id="ARBA00022448"/>
    </source>
</evidence>
<feature type="transmembrane region" description="Helical" evidence="7">
    <location>
        <begin position="266"/>
        <end position="285"/>
    </location>
</feature>
<evidence type="ECO:0000256" key="5">
    <source>
        <dbReference type="ARBA" id="ARBA00022989"/>
    </source>
</evidence>
<dbReference type="Gene3D" id="1.20.1250.20">
    <property type="entry name" value="MFS general substrate transporter like domains"/>
    <property type="match status" value="1"/>
</dbReference>
<dbReference type="InterPro" id="IPR011701">
    <property type="entry name" value="MFS"/>
</dbReference>
<evidence type="ECO:0000313" key="8">
    <source>
        <dbReference type="EMBL" id="MDT0576647.1"/>
    </source>
</evidence>